<evidence type="ECO:0000313" key="3">
    <source>
        <dbReference type="Proteomes" id="UP000186168"/>
    </source>
</evidence>
<evidence type="ECO:0000256" key="1">
    <source>
        <dbReference type="SAM" id="MobiDB-lite"/>
    </source>
</evidence>
<feature type="compositionally biased region" description="Low complexity" evidence="1">
    <location>
        <begin position="90"/>
        <end position="118"/>
    </location>
</feature>
<proteinExistence type="predicted"/>
<dbReference type="GeneID" id="300784898"/>
<evidence type="ECO:0000313" key="2">
    <source>
        <dbReference type="EMBL" id="OMI36461.1"/>
    </source>
</evidence>
<feature type="compositionally biased region" description="Basic and acidic residues" evidence="1">
    <location>
        <begin position="154"/>
        <end position="163"/>
    </location>
</feature>
<name>A0A1R1SDG8_9ACTN</name>
<organism evidence="2 3">
    <name type="scientific">Streptomyces sparsogenes DSM 40356</name>
    <dbReference type="NCBI Taxonomy" id="1331668"/>
    <lineage>
        <taxon>Bacteria</taxon>
        <taxon>Bacillati</taxon>
        <taxon>Actinomycetota</taxon>
        <taxon>Actinomycetes</taxon>
        <taxon>Kitasatosporales</taxon>
        <taxon>Streptomycetaceae</taxon>
        <taxon>Streptomyces</taxon>
    </lineage>
</organism>
<comment type="caution">
    <text evidence="2">The sequence shown here is derived from an EMBL/GenBank/DDBJ whole genome shotgun (WGS) entry which is preliminary data.</text>
</comment>
<feature type="region of interest" description="Disordered" evidence="1">
    <location>
        <begin position="1"/>
        <end position="23"/>
    </location>
</feature>
<dbReference type="STRING" id="67365.GCA_001704635_03348"/>
<sequence>MDASVDRIAQPWGGRTPYDRHGEWPTRVDTFLAEGVEPEAVRRWVQTASLLHSDGDAMDIAVADPASKQPLFKTAAAALRRVERGDGHSAPAPTTTASAPARADAAPATAGGPTALATQRADASRDHSSPDHRFPEHRARDRHAPGHHSRNHHSGGERGEGAR</sequence>
<dbReference type="Proteomes" id="UP000186168">
    <property type="component" value="Unassembled WGS sequence"/>
</dbReference>
<dbReference type="RefSeq" id="WP_425428887.1">
    <property type="nucleotide sequence ID" value="NZ_ASQP01000333.1"/>
</dbReference>
<reference evidence="2 3" key="1">
    <citation type="submission" date="2013-05" db="EMBL/GenBank/DDBJ databases">
        <title>Genome sequence of Streptomyces sparsogenes DSM 40356.</title>
        <authorList>
            <person name="Coyne S."/>
            <person name="Seebeck F.P."/>
        </authorList>
    </citation>
    <scope>NUCLEOTIDE SEQUENCE [LARGE SCALE GENOMIC DNA]</scope>
    <source>
        <strain evidence="2 3">DSM 40356</strain>
    </source>
</reference>
<accession>A0A1R1SDG8</accession>
<dbReference type="EMBL" id="ASQP01000333">
    <property type="protein sequence ID" value="OMI36461.1"/>
    <property type="molecule type" value="Genomic_DNA"/>
</dbReference>
<feature type="compositionally biased region" description="Basic and acidic residues" evidence="1">
    <location>
        <begin position="122"/>
        <end position="144"/>
    </location>
</feature>
<dbReference type="AlphaFoldDB" id="A0A1R1SDG8"/>
<feature type="region of interest" description="Disordered" evidence="1">
    <location>
        <begin position="80"/>
        <end position="163"/>
    </location>
</feature>
<keyword evidence="3" id="KW-1185">Reference proteome</keyword>
<gene>
    <name evidence="2" type="ORF">SPAR_25941</name>
</gene>
<protein>
    <submittedName>
        <fullName evidence="2">Uncharacterized protein</fullName>
    </submittedName>
</protein>